<name>A0A963Z636_9PROT</name>
<dbReference type="InterPro" id="IPR002139">
    <property type="entry name" value="Ribo/fructo_kinase"/>
</dbReference>
<gene>
    <name evidence="6" type="ORF">ACELLULO517_24960</name>
</gene>
<evidence type="ECO:0000256" key="2">
    <source>
        <dbReference type="ARBA" id="ARBA00022679"/>
    </source>
</evidence>
<evidence type="ECO:0000313" key="7">
    <source>
        <dbReference type="Proteomes" id="UP000721844"/>
    </source>
</evidence>
<comment type="similarity">
    <text evidence="1 4">Belongs to the carbohydrate kinase PfkB family.</text>
</comment>
<organism evidence="6 7">
    <name type="scientific">Acidisoma cellulosilyticum</name>
    <dbReference type="NCBI Taxonomy" id="2802395"/>
    <lineage>
        <taxon>Bacteria</taxon>
        <taxon>Pseudomonadati</taxon>
        <taxon>Pseudomonadota</taxon>
        <taxon>Alphaproteobacteria</taxon>
        <taxon>Acetobacterales</taxon>
        <taxon>Acidocellaceae</taxon>
        <taxon>Acidisoma</taxon>
    </lineage>
</organism>
<keyword evidence="7" id="KW-1185">Reference proteome</keyword>
<dbReference type="EMBL" id="JAESVA010000014">
    <property type="protein sequence ID" value="MCB8883522.1"/>
    <property type="molecule type" value="Genomic_DNA"/>
</dbReference>
<evidence type="ECO:0000256" key="4">
    <source>
        <dbReference type="RuleBase" id="RU003704"/>
    </source>
</evidence>
<reference evidence="6 7" key="1">
    <citation type="journal article" date="2021" name="Microorganisms">
        <title>Acidisoma silvae sp. nov. and Acidisomacellulosilytica sp. nov., Two Acidophilic Bacteria Isolated from Decaying Wood, Hydrolyzing Cellulose and Producing Poly-3-hydroxybutyrate.</title>
        <authorList>
            <person name="Mieszkin S."/>
            <person name="Pouder E."/>
            <person name="Uroz S."/>
            <person name="Simon-Colin C."/>
            <person name="Alain K."/>
        </authorList>
    </citation>
    <scope>NUCLEOTIDE SEQUENCE [LARGE SCALE GENOMIC DNA]</scope>
    <source>
        <strain evidence="6 7">HW T5.17</strain>
    </source>
</reference>
<sequence>MPTASMSVAQFLTVGDLDVDVLIAVDQLPTQDGKVNGRLIQRVPGGMAANVAVAIAQLGGIVAIAGRVGEDAEASFVLDQLKARGVDTRHVKPLPGANTFSCISLIAADGEKSLIKLMTDAYCPTAEDLTPDIFLGVTHAHLTSARDPDLCRRVVALAKAAGASCSLDVESADLPRIAADALAALQGFDILLFNRASRKAAATLLGTNLPTLAPVIITTMGLDGAAATCPDGQHHAPGFQVPVSDTTGAGDCFAGALLHARIAQQRDWPDALRFANAAAALSVQGLGAQTALPSLDAVEALLARHGKPLL</sequence>
<dbReference type="GO" id="GO:0016301">
    <property type="term" value="F:kinase activity"/>
    <property type="evidence" value="ECO:0007669"/>
    <property type="project" value="UniProtKB-KW"/>
</dbReference>
<dbReference type="AlphaFoldDB" id="A0A963Z636"/>
<dbReference type="SUPFAM" id="SSF53613">
    <property type="entry name" value="Ribokinase-like"/>
    <property type="match status" value="1"/>
</dbReference>
<dbReference type="Gene3D" id="3.40.1190.20">
    <property type="match status" value="1"/>
</dbReference>
<keyword evidence="3 4" id="KW-0418">Kinase</keyword>
<dbReference type="InterPro" id="IPR002173">
    <property type="entry name" value="Carboh/pur_kinase_PfkB_CS"/>
</dbReference>
<evidence type="ECO:0000313" key="6">
    <source>
        <dbReference type="EMBL" id="MCB8883522.1"/>
    </source>
</evidence>
<dbReference type="GO" id="GO:0006796">
    <property type="term" value="P:phosphate-containing compound metabolic process"/>
    <property type="evidence" value="ECO:0007669"/>
    <property type="project" value="UniProtKB-ARBA"/>
</dbReference>
<dbReference type="InterPro" id="IPR029056">
    <property type="entry name" value="Ribokinase-like"/>
</dbReference>
<dbReference type="RefSeq" id="WP_227310179.1">
    <property type="nucleotide sequence ID" value="NZ_JAESVA010000014.1"/>
</dbReference>
<comment type="caution">
    <text evidence="6">The sequence shown here is derived from an EMBL/GenBank/DDBJ whole genome shotgun (WGS) entry which is preliminary data.</text>
</comment>
<dbReference type="PROSITE" id="PS00584">
    <property type="entry name" value="PFKB_KINASES_2"/>
    <property type="match status" value="1"/>
</dbReference>
<evidence type="ECO:0000256" key="1">
    <source>
        <dbReference type="ARBA" id="ARBA00010688"/>
    </source>
</evidence>
<dbReference type="PRINTS" id="PR00990">
    <property type="entry name" value="RIBOKINASE"/>
</dbReference>
<dbReference type="Pfam" id="PF00294">
    <property type="entry name" value="PfkB"/>
    <property type="match status" value="1"/>
</dbReference>
<dbReference type="Proteomes" id="UP000721844">
    <property type="component" value="Unassembled WGS sequence"/>
</dbReference>
<feature type="domain" description="Carbohydrate kinase PfkB" evidence="5">
    <location>
        <begin position="13"/>
        <end position="294"/>
    </location>
</feature>
<proteinExistence type="inferred from homology"/>
<dbReference type="PROSITE" id="PS00583">
    <property type="entry name" value="PFKB_KINASES_1"/>
    <property type="match status" value="1"/>
</dbReference>
<dbReference type="InterPro" id="IPR011611">
    <property type="entry name" value="PfkB_dom"/>
</dbReference>
<protein>
    <submittedName>
        <fullName evidence="6">Carbohydrate kinase family protein</fullName>
    </submittedName>
</protein>
<evidence type="ECO:0000256" key="3">
    <source>
        <dbReference type="ARBA" id="ARBA00022777"/>
    </source>
</evidence>
<keyword evidence="2 4" id="KW-0808">Transferase</keyword>
<accession>A0A963Z636</accession>
<dbReference type="PANTHER" id="PTHR10584">
    <property type="entry name" value="SUGAR KINASE"/>
    <property type="match status" value="1"/>
</dbReference>
<evidence type="ECO:0000259" key="5">
    <source>
        <dbReference type="Pfam" id="PF00294"/>
    </source>
</evidence>
<dbReference type="PANTHER" id="PTHR10584:SF166">
    <property type="entry name" value="RIBOKINASE"/>
    <property type="match status" value="1"/>
</dbReference>